<evidence type="ECO:0000313" key="3">
    <source>
        <dbReference type="Proteomes" id="UP000029714"/>
    </source>
</evidence>
<sequence>MKIFSNILAFLLCILATFGILNLSILNAQEKIVQEKSPKITESKIQIKGDTLIITDANCDSGRGNSLLDKLKDSKISKASDCDLSELGDKNPSKK</sequence>
<dbReference type="EMBL" id="QBIU01000002">
    <property type="protein sequence ID" value="MWV70293.1"/>
    <property type="molecule type" value="Genomic_DNA"/>
</dbReference>
<reference evidence="2" key="3">
    <citation type="submission" date="2018-04" db="EMBL/GenBank/DDBJ databases">
        <authorList>
            <person name="Sheh A."/>
            <person name="Shen Z."/>
            <person name="Mannion A.J."/>
            <person name="Fox J.G."/>
        </authorList>
    </citation>
    <scope>NUCLEOTIDE SEQUENCE</scope>
    <source>
        <strain evidence="2">MIT 97-6194</strain>
    </source>
</reference>
<dbReference type="Proteomes" id="UP000477070">
    <property type="component" value="Unassembled WGS sequence"/>
</dbReference>
<name>A0A347VQ42_9HELI</name>
<gene>
    <name evidence="1" type="ORF">DCO61_09835</name>
    <name evidence="2" type="ORF">LS64_002490</name>
</gene>
<reference evidence="1 4" key="4">
    <citation type="submission" date="2019-12" db="EMBL/GenBank/DDBJ databases">
        <title>Multi-Generational Helicobacter saguini Isolates.</title>
        <authorList>
            <person name="Mannion A."/>
            <person name="Shen Z."/>
            <person name="Fox J.G."/>
        </authorList>
    </citation>
    <scope>NUCLEOTIDE SEQUENCE [LARGE SCALE GENOMIC DNA]</scope>
    <source>
        <strain evidence="1">16-048</strain>
        <strain evidence="4">16-048 (F4)</strain>
    </source>
</reference>
<dbReference type="EMBL" id="JRMP02000003">
    <property type="protein sequence ID" value="TLD95249.1"/>
    <property type="molecule type" value="Genomic_DNA"/>
</dbReference>
<dbReference type="Proteomes" id="UP000029714">
    <property type="component" value="Unassembled WGS sequence"/>
</dbReference>
<evidence type="ECO:0000313" key="1">
    <source>
        <dbReference type="EMBL" id="MWV70293.1"/>
    </source>
</evidence>
<organism evidence="2 3">
    <name type="scientific">Helicobacter saguini</name>
    <dbReference type="NCBI Taxonomy" id="1548018"/>
    <lineage>
        <taxon>Bacteria</taxon>
        <taxon>Pseudomonadati</taxon>
        <taxon>Campylobacterota</taxon>
        <taxon>Epsilonproteobacteria</taxon>
        <taxon>Campylobacterales</taxon>
        <taxon>Helicobacteraceae</taxon>
        <taxon>Helicobacter</taxon>
    </lineage>
</organism>
<keyword evidence="3" id="KW-1185">Reference proteome</keyword>
<reference evidence="2 3" key="1">
    <citation type="journal article" date="2014" name="Genome Announc.">
        <title>Draft genome sequences of eight enterohepatic helicobacter species isolated from both laboratory and wild rodents.</title>
        <authorList>
            <person name="Sheh A."/>
            <person name="Shen Z."/>
            <person name="Fox J.G."/>
        </authorList>
    </citation>
    <scope>NUCLEOTIDE SEQUENCE [LARGE SCALE GENOMIC DNA]</scope>
    <source>
        <strain evidence="2 3">MIT 97-6194</strain>
    </source>
</reference>
<proteinExistence type="predicted"/>
<evidence type="ECO:0000313" key="4">
    <source>
        <dbReference type="Proteomes" id="UP000477070"/>
    </source>
</evidence>
<dbReference type="AlphaFoldDB" id="A0A347VQ42"/>
<dbReference type="RefSeq" id="WP_034573246.1">
    <property type="nucleotide sequence ID" value="NZ_JRMP02000003.1"/>
</dbReference>
<comment type="caution">
    <text evidence="2">The sequence shown here is derived from an EMBL/GenBank/DDBJ whole genome shotgun (WGS) entry which is preliminary data.</text>
</comment>
<accession>A0A347VQ42</accession>
<protein>
    <submittedName>
        <fullName evidence="2">Uncharacterized protein</fullName>
    </submittedName>
</protein>
<reference evidence="2 3" key="2">
    <citation type="journal article" date="2016" name="Infect. Immun.">
        <title>Helicobacter saguini, a Novel Helicobacter Isolated from Cotton-Top Tamarins with Ulcerative Colitis, Has Proinflammatory Properties and Induces Typhlocolitis and Dysplasia in Gnotobiotic IL-10-/- Mice.</title>
        <authorList>
            <person name="Shen Z."/>
            <person name="Mannion A."/>
            <person name="Whary M.T."/>
            <person name="Muthupalani S."/>
            <person name="Sheh A."/>
            <person name="Feng Y."/>
            <person name="Gong G."/>
            <person name="Vandamme P."/>
            <person name="Holcombe H.R."/>
            <person name="Paster B.J."/>
            <person name="Fox J.G."/>
        </authorList>
    </citation>
    <scope>NUCLEOTIDE SEQUENCE [LARGE SCALE GENOMIC DNA]</scope>
    <source>
        <strain evidence="2 3">MIT 97-6194</strain>
    </source>
</reference>
<evidence type="ECO:0000313" key="2">
    <source>
        <dbReference type="EMBL" id="TLD95249.1"/>
    </source>
</evidence>